<reference evidence="2 3" key="1">
    <citation type="submission" date="2019-09" db="EMBL/GenBank/DDBJ databases">
        <authorList>
            <person name="Ou C."/>
        </authorList>
    </citation>
    <scope>NUCLEOTIDE SEQUENCE [LARGE SCALE GENOMIC DNA]</scope>
    <source>
        <strain evidence="2">S2</strain>
        <tissue evidence="2">Leaf</tissue>
    </source>
</reference>
<sequence>MRKLSESSLKRNMELDRITNLPSDVSEQILSFLPIKEAVKTSVLSSKWRYKTATLPHLVFDNQCFPTKPFTTLEHIVDQVLVLHVGPIHTFKLVREVPIATGHIVRLILHLSRNAIKEFILDDLVSLTLYNCLLKPPSTFKGFRSLKNLCLREVTSAQDVLQALIDCCSLLERLTLRTCSGISHLKINAPKLQFFDFAGSFENLNLENMLNLVEIFIDLDCDSIRLVPNSSTHLVKFFVHLPLVRRITIQNDFLQYLAERASPEKLSKPCLCLNFISITIGFCYADEVLTAVCLLGSAPALQELKIQASVYGEDSEQEVNSWYDDNQNCQFNQLRLVTITNVSGFKAELDIIRFLLSCSPVLERMTVEPASDVVSSKLLKELVQFSRASPHAEIIYLGTLE</sequence>
<name>A0A5N5I9Y1_9ROSA</name>
<evidence type="ECO:0000313" key="2">
    <source>
        <dbReference type="EMBL" id="KAB2636067.1"/>
    </source>
</evidence>
<evidence type="ECO:0000313" key="3">
    <source>
        <dbReference type="Proteomes" id="UP000327157"/>
    </source>
</evidence>
<dbReference type="InterPro" id="IPR036047">
    <property type="entry name" value="F-box-like_dom_sf"/>
</dbReference>
<keyword evidence="3" id="KW-1185">Reference proteome</keyword>
<gene>
    <name evidence="2" type="ORF">D8674_026601</name>
</gene>
<dbReference type="AlphaFoldDB" id="A0A5N5I9Y1"/>
<dbReference type="Pfam" id="PF00646">
    <property type="entry name" value="F-box"/>
    <property type="match status" value="1"/>
</dbReference>
<organism evidence="2 3">
    <name type="scientific">Pyrus ussuriensis x Pyrus communis</name>
    <dbReference type="NCBI Taxonomy" id="2448454"/>
    <lineage>
        <taxon>Eukaryota</taxon>
        <taxon>Viridiplantae</taxon>
        <taxon>Streptophyta</taxon>
        <taxon>Embryophyta</taxon>
        <taxon>Tracheophyta</taxon>
        <taxon>Spermatophyta</taxon>
        <taxon>Magnoliopsida</taxon>
        <taxon>eudicotyledons</taxon>
        <taxon>Gunneridae</taxon>
        <taxon>Pentapetalae</taxon>
        <taxon>rosids</taxon>
        <taxon>fabids</taxon>
        <taxon>Rosales</taxon>
        <taxon>Rosaceae</taxon>
        <taxon>Amygdaloideae</taxon>
        <taxon>Maleae</taxon>
        <taxon>Pyrus</taxon>
    </lineage>
</organism>
<dbReference type="SUPFAM" id="SSF52047">
    <property type="entry name" value="RNI-like"/>
    <property type="match status" value="1"/>
</dbReference>
<dbReference type="Proteomes" id="UP000327157">
    <property type="component" value="Chromosome 5"/>
</dbReference>
<dbReference type="InterPro" id="IPR032675">
    <property type="entry name" value="LRR_dom_sf"/>
</dbReference>
<accession>A0A5N5I9Y1</accession>
<dbReference type="PROSITE" id="PS50181">
    <property type="entry name" value="FBOX"/>
    <property type="match status" value="1"/>
</dbReference>
<dbReference type="Pfam" id="PF23622">
    <property type="entry name" value="LRR_At1g61320_AtMIF1"/>
    <property type="match status" value="1"/>
</dbReference>
<proteinExistence type="predicted"/>
<reference evidence="3" key="2">
    <citation type="submission" date="2019-10" db="EMBL/GenBank/DDBJ databases">
        <title>A de novo genome assembly of a pear dwarfing rootstock.</title>
        <authorList>
            <person name="Wang F."/>
            <person name="Wang J."/>
            <person name="Li S."/>
            <person name="Zhang Y."/>
            <person name="Fang M."/>
            <person name="Ma L."/>
            <person name="Zhao Y."/>
            <person name="Jiang S."/>
        </authorList>
    </citation>
    <scope>NUCLEOTIDE SEQUENCE [LARGE SCALE GENOMIC DNA]</scope>
</reference>
<dbReference type="CDD" id="cd22160">
    <property type="entry name" value="F-box_AtFBL13-like"/>
    <property type="match status" value="1"/>
</dbReference>
<dbReference type="PANTHER" id="PTHR31639">
    <property type="entry name" value="F-BOX PROTEIN-LIKE"/>
    <property type="match status" value="1"/>
</dbReference>
<dbReference type="Gene3D" id="3.80.10.10">
    <property type="entry name" value="Ribonuclease Inhibitor"/>
    <property type="match status" value="1"/>
</dbReference>
<dbReference type="PANTHER" id="PTHR31639:SF93">
    <property type="entry name" value="F-BOX_FBD_LRR PROTEIN"/>
    <property type="match status" value="1"/>
</dbReference>
<reference evidence="2 3" key="3">
    <citation type="submission" date="2019-11" db="EMBL/GenBank/DDBJ databases">
        <title>A de novo genome assembly of a pear dwarfing rootstock.</title>
        <authorList>
            <person name="Wang F."/>
            <person name="Wang J."/>
            <person name="Li S."/>
            <person name="Zhang Y."/>
            <person name="Fang M."/>
            <person name="Ma L."/>
            <person name="Zhao Y."/>
            <person name="Jiang S."/>
        </authorList>
    </citation>
    <scope>NUCLEOTIDE SEQUENCE [LARGE SCALE GENOMIC DNA]</scope>
    <source>
        <strain evidence="2">S2</strain>
        <tissue evidence="2">Leaf</tissue>
    </source>
</reference>
<feature type="domain" description="F-box" evidence="1">
    <location>
        <begin position="15"/>
        <end position="63"/>
    </location>
</feature>
<comment type="caution">
    <text evidence="2">The sequence shown here is derived from an EMBL/GenBank/DDBJ whole genome shotgun (WGS) entry which is preliminary data.</text>
</comment>
<dbReference type="OrthoDB" id="629734at2759"/>
<dbReference type="EMBL" id="SMOL01000004">
    <property type="protein sequence ID" value="KAB2636067.1"/>
    <property type="molecule type" value="Genomic_DNA"/>
</dbReference>
<protein>
    <submittedName>
        <fullName evidence="2">F-box/FBD/LRR-repeat protein</fullName>
    </submittedName>
</protein>
<evidence type="ECO:0000259" key="1">
    <source>
        <dbReference type="PROSITE" id="PS50181"/>
    </source>
</evidence>
<dbReference type="InterPro" id="IPR001810">
    <property type="entry name" value="F-box_dom"/>
</dbReference>
<dbReference type="SUPFAM" id="SSF81383">
    <property type="entry name" value="F-box domain"/>
    <property type="match status" value="1"/>
</dbReference>
<dbReference type="InterPro" id="IPR055357">
    <property type="entry name" value="LRR_At1g61320_AtMIF1"/>
</dbReference>
<dbReference type="InterPro" id="IPR053781">
    <property type="entry name" value="F-box_AtFBL13-like"/>
</dbReference>
<dbReference type="Gene3D" id="1.20.1280.50">
    <property type="match status" value="1"/>
</dbReference>